<proteinExistence type="predicted"/>
<keyword evidence="2" id="KW-1185">Reference proteome</keyword>
<dbReference type="InterPro" id="IPR036389">
    <property type="entry name" value="RNase_III_sf"/>
</dbReference>
<evidence type="ECO:0000313" key="1">
    <source>
        <dbReference type="EMBL" id="CAG8789578.1"/>
    </source>
</evidence>
<sequence>KSQYFQKYEAKDISKGMMNIVTNKILAEYSLMLGLDKINDIGFIVVRKYYADAFEAYFGSYYFASSELAIYQYLESLIILLLEIILEGIKARQNNLEDSYQIASWYFSMP</sequence>
<dbReference type="Gene3D" id="1.10.1520.10">
    <property type="entry name" value="Ribonuclease III domain"/>
    <property type="match status" value="1"/>
</dbReference>
<dbReference type="SUPFAM" id="SSF69065">
    <property type="entry name" value="RNase III domain-like"/>
    <property type="match status" value="1"/>
</dbReference>
<gene>
    <name evidence="1" type="ORF">GMARGA_LOCUS21022</name>
</gene>
<dbReference type="EMBL" id="CAJVQB010019017">
    <property type="protein sequence ID" value="CAG8789578.1"/>
    <property type="molecule type" value="Genomic_DNA"/>
</dbReference>
<feature type="non-terminal residue" evidence="1">
    <location>
        <position position="1"/>
    </location>
</feature>
<name>A0ABN7VNW1_GIGMA</name>
<organism evidence="1 2">
    <name type="scientific">Gigaspora margarita</name>
    <dbReference type="NCBI Taxonomy" id="4874"/>
    <lineage>
        <taxon>Eukaryota</taxon>
        <taxon>Fungi</taxon>
        <taxon>Fungi incertae sedis</taxon>
        <taxon>Mucoromycota</taxon>
        <taxon>Glomeromycotina</taxon>
        <taxon>Glomeromycetes</taxon>
        <taxon>Diversisporales</taxon>
        <taxon>Gigasporaceae</taxon>
        <taxon>Gigaspora</taxon>
    </lineage>
</organism>
<dbReference type="Proteomes" id="UP000789901">
    <property type="component" value="Unassembled WGS sequence"/>
</dbReference>
<reference evidence="1 2" key="1">
    <citation type="submission" date="2021-06" db="EMBL/GenBank/DDBJ databases">
        <authorList>
            <person name="Kallberg Y."/>
            <person name="Tangrot J."/>
            <person name="Rosling A."/>
        </authorList>
    </citation>
    <scope>NUCLEOTIDE SEQUENCE [LARGE SCALE GENOMIC DNA]</scope>
    <source>
        <strain evidence="1 2">120-4 pot B 10/14</strain>
    </source>
</reference>
<protein>
    <submittedName>
        <fullName evidence="1">17185_t:CDS:1</fullName>
    </submittedName>
</protein>
<evidence type="ECO:0000313" key="2">
    <source>
        <dbReference type="Proteomes" id="UP000789901"/>
    </source>
</evidence>
<comment type="caution">
    <text evidence="1">The sequence shown here is derived from an EMBL/GenBank/DDBJ whole genome shotgun (WGS) entry which is preliminary data.</text>
</comment>
<accession>A0ABN7VNW1</accession>